<gene>
    <name evidence="1" type="ORF">QE364_002492</name>
</gene>
<keyword evidence="2" id="KW-1185">Reference proteome</keyword>
<comment type="caution">
    <text evidence="1">The sequence shown here is derived from an EMBL/GenBank/DDBJ whole genome shotgun (WGS) entry which is preliminary data.</text>
</comment>
<name>A0ACC6IJI9_9ACTN</name>
<accession>A0ACC6IJI9</accession>
<evidence type="ECO:0000313" key="2">
    <source>
        <dbReference type="Proteomes" id="UP001261666"/>
    </source>
</evidence>
<sequence>MRSRPAARRPRAALLVAALALPLALAACGDDGDRGEGRGDDRDGDDTPAAWDATGGTDADSVPCGLVSRETRATLATALEASIPAEATVEGDLGGGAVGLLPGEETFVACGFAGGLLNVGVRAFDDGRPVTAIATPYGSDPAEPVAGLGDEAYVAVNSYDGLRVTVRTGDDVVLVDSQFRDDVDAVLPEDVLVELAREVADGVAAADVPAVELPAACPDPADELVTARVGEVRAARGTVGELGVRCAYVGDEAVTTIGSQVTNEGYLAMGLAGSGDPVEVDGNEVYVDRDSAVLVPSGDCAVTAASSRLGWVLADPRDEDEQRDDLVELAAAAYDVLGCA</sequence>
<dbReference type="Proteomes" id="UP001261666">
    <property type="component" value="Unassembled WGS sequence"/>
</dbReference>
<protein>
    <submittedName>
        <fullName evidence="1">Uncharacterized protein</fullName>
    </submittedName>
</protein>
<reference evidence="1" key="1">
    <citation type="submission" date="2023-08" db="EMBL/GenBank/DDBJ databases">
        <title>Functional and genomic diversity of the sorghum phyllosphere microbiome.</title>
        <authorList>
            <person name="Shade A."/>
        </authorList>
    </citation>
    <scope>NUCLEOTIDE SEQUENCE</scope>
    <source>
        <strain evidence="1">SORGH_AS_0885</strain>
    </source>
</reference>
<dbReference type="EMBL" id="JAVIZJ010000006">
    <property type="protein sequence ID" value="MDR6210777.1"/>
    <property type="molecule type" value="Genomic_DNA"/>
</dbReference>
<evidence type="ECO:0000313" key="1">
    <source>
        <dbReference type="EMBL" id="MDR6210777.1"/>
    </source>
</evidence>
<organism evidence="1 2">
    <name type="scientific">Nocardioides zeae</name>
    <dbReference type="NCBI Taxonomy" id="1457234"/>
    <lineage>
        <taxon>Bacteria</taxon>
        <taxon>Bacillati</taxon>
        <taxon>Actinomycetota</taxon>
        <taxon>Actinomycetes</taxon>
        <taxon>Propionibacteriales</taxon>
        <taxon>Nocardioidaceae</taxon>
        <taxon>Nocardioides</taxon>
    </lineage>
</organism>
<proteinExistence type="predicted"/>